<keyword evidence="2" id="KW-1185">Reference proteome</keyword>
<dbReference type="InterPro" id="IPR003787">
    <property type="entry name" value="Sulphur_relay_DsrE/F-like"/>
</dbReference>
<evidence type="ECO:0000313" key="1">
    <source>
        <dbReference type="EMBL" id="ELV08808.1"/>
    </source>
</evidence>
<accession>L8XXN3</accession>
<dbReference type="HOGENOM" id="CLU_151801_0_0_6"/>
<proteinExistence type="predicted"/>
<dbReference type="SUPFAM" id="SSF75169">
    <property type="entry name" value="DsrEFH-like"/>
    <property type="match status" value="1"/>
</dbReference>
<gene>
    <name evidence="1" type="ORF">F387_00200</name>
</gene>
<evidence type="ECO:0000313" key="2">
    <source>
        <dbReference type="Proteomes" id="UP000011617"/>
    </source>
</evidence>
<dbReference type="OrthoDB" id="9801500at2"/>
<dbReference type="Proteomes" id="UP000011617">
    <property type="component" value="Unassembled WGS sequence"/>
</dbReference>
<dbReference type="RefSeq" id="WP_008314689.1">
    <property type="nucleotide sequence ID" value="NZ_KB372778.1"/>
</dbReference>
<dbReference type="InterPro" id="IPR027396">
    <property type="entry name" value="DsrEFH-like"/>
</dbReference>
<comment type="caution">
    <text evidence="1">The sequence shown here is derived from an EMBL/GenBank/DDBJ whole genome shotgun (WGS) entry which is preliminary data.</text>
</comment>
<organism evidence="1 2">
    <name type="scientific">Wohlfahrtiimonas chitiniclastica SH04</name>
    <dbReference type="NCBI Taxonomy" id="1261130"/>
    <lineage>
        <taxon>Bacteria</taxon>
        <taxon>Pseudomonadati</taxon>
        <taxon>Pseudomonadota</taxon>
        <taxon>Gammaproteobacteria</taxon>
        <taxon>Cardiobacteriales</taxon>
        <taxon>Ignatzschineriaceae</taxon>
        <taxon>Wohlfahrtiimonas</taxon>
    </lineage>
</organism>
<dbReference type="Pfam" id="PF02635">
    <property type="entry name" value="DsrE"/>
    <property type="match status" value="1"/>
</dbReference>
<dbReference type="PATRIC" id="fig|1261130.3.peg.404"/>
<protein>
    <submittedName>
        <fullName evidence="1">Uncharacterized protein</fullName>
    </submittedName>
</protein>
<sequence>MKIGVFITSNDTEKAWNAIRYMNVALEMGHTVTAFLMNSGVEVEFMDHELFDIQAQWQKYAELGGKLYSCGTCLQFRKRRDDAQLSTITTMIEAVKITEESDKVLTF</sequence>
<name>L8XXN3_9GAMM</name>
<reference evidence="1 2" key="1">
    <citation type="journal article" date="2013" name="Genome Announc.">
        <title>Complete Genome Sequence of Wohlfahrtiimonas chitiniclastica Strain SH04, Isolated from Chrysomya megacephala Collected from Pudong International Airport in China.</title>
        <authorList>
            <person name="Cao X.M."/>
            <person name="Chen T."/>
            <person name="Xu L.Z."/>
            <person name="Yao L.S."/>
            <person name="Qi J."/>
            <person name="Zhang X.L."/>
            <person name="Yan Q.L."/>
            <person name="Deng Y.H."/>
            <person name="Guo T.Y."/>
            <person name="Wang J."/>
            <person name="Hu K.X."/>
            <person name="Xu B.L."/>
        </authorList>
    </citation>
    <scope>NUCLEOTIDE SEQUENCE [LARGE SCALE GENOMIC DNA]</scope>
    <source>
        <strain evidence="1 2">SH04</strain>
    </source>
</reference>
<dbReference type="EMBL" id="AOBV01000002">
    <property type="protein sequence ID" value="ELV08808.1"/>
    <property type="molecule type" value="Genomic_DNA"/>
</dbReference>
<dbReference type="Gene3D" id="3.40.1260.10">
    <property type="entry name" value="DsrEFH-like"/>
    <property type="match status" value="1"/>
</dbReference>
<dbReference type="AlphaFoldDB" id="L8XXN3"/>